<sequence length="778" mass="84675">MDATHGVLSLIGLAVGLWVRNSGSRDTNDIRPGQCQCVCAAEDKGQTSNLGPWFLFLVIVGLLFANLALVLRVTIRRKKAGDREVTGAVKGKPGKGLYGLPKGLQILEQQGPVELWTFEKVYAFAPMSAAEYSRIVRDGRAEAAAERARRGVHVGAPGAQENAAAGPAGAAAVAAAALGAMVPAGPLQPGGEAVYDPDTLYWLAAESLEGVSFGDAIPGVIAAAVAGAKAVHTFPSGRAVFVECVYGRDREQFLLRPGGWDFRCTPISLDSLGRPEVSLKDAAQKSLQKHVRWTMTGPRTTKWCLNYLVVEGLGLEGHHERVRTLCKLDSASWGMQEHFQVSMFLRYCLQIDQLNSHNLMAVEAMFRRLQTIEFGYSEKVREVEAKGTGGRLAMEEQQVFGGLTRHASTLMVCPELLDFVKSETEREAALAKNLRKARGERELARKKRGGKGGQDEPLHDPGRLPRDVFPLPFIAGQVEDVNAAIWALIQCTMGLALPRLGVGRPTLLVALGAPPGDLTVPEALRSLRCGGYTDLGQSVGALTNYQPDLVSLPEAGWQPINLDALGGKVRGRSISSFIQEQLLPAETAHMKVKDSGVERPYSDPRFRDPRVYGDFVSRLLQSSIVDLSMQGGRERIGLFFVSKKANKLRLIIDARRSNAHFRPPSYVHLATGGRTLSTFYHLALPEELRTFFTLAPIDGKFLSVKEAGLGDETRLRDKRPCPTSGYVHTEYVDNLVLIGTCREQVVSAFQHAVNALKDAGLQVHEDEVCEGDTCVLGW</sequence>
<dbReference type="EMBL" id="CAJNJA010013245">
    <property type="protein sequence ID" value="CAE7316484.1"/>
    <property type="molecule type" value="Genomic_DNA"/>
</dbReference>
<gene>
    <name evidence="3" type="ORF">SNEC2469_LOCUS7893</name>
</gene>
<organism evidence="3 4">
    <name type="scientific">Symbiodinium necroappetens</name>
    <dbReference type="NCBI Taxonomy" id="1628268"/>
    <lineage>
        <taxon>Eukaryota</taxon>
        <taxon>Sar</taxon>
        <taxon>Alveolata</taxon>
        <taxon>Dinophyceae</taxon>
        <taxon>Suessiales</taxon>
        <taxon>Symbiodiniaceae</taxon>
        <taxon>Symbiodinium</taxon>
    </lineage>
</organism>
<feature type="region of interest" description="Disordered" evidence="1">
    <location>
        <begin position="440"/>
        <end position="463"/>
    </location>
</feature>
<dbReference type="OrthoDB" id="415614at2759"/>
<name>A0A812NE82_9DINO</name>
<evidence type="ECO:0000313" key="3">
    <source>
        <dbReference type="EMBL" id="CAE7316484.1"/>
    </source>
</evidence>
<dbReference type="AlphaFoldDB" id="A0A812NE82"/>
<accession>A0A812NE82</accession>
<evidence type="ECO:0000313" key="4">
    <source>
        <dbReference type="Proteomes" id="UP000601435"/>
    </source>
</evidence>
<keyword evidence="4" id="KW-1185">Reference proteome</keyword>
<keyword evidence="2" id="KW-1133">Transmembrane helix</keyword>
<reference evidence="3" key="1">
    <citation type="submission" date="2021-02" db="EMBL/GenBank/DDBJ databases">
        <authorList>
            <person name="Dougan E. K."/>
            <person name="Rhodes N."/>
            <person name="Thang M."/>
            <person name="Chan C."/>
        </authorList>
    </citation>
    <scope>NUCLEOTIDE SEQUENCE</scope>
</reference>
<feature type="compositionally biased region" description="Basic and acidic residues" evidence="1">
    <location>
        <begin position="453"/>
        <end position="463"/>
    </location>
</feature>
<proteinExistence type="predicted"/>
<keyword evidence="2" id="KW-0472">Membrane</keyword>
<keyword evidence="2" id="KW-0812">Transmembrane</keyword>
<evidence type="ECO:0000256" key="2">
    <source>
        <dbReference type="SAM" id="Phobius"/>
    </source>
</evidence>
<protein>
    <submittedName>
        <fullName evidence="3">Uncharacterized protein</fullName>
    </submittedName>
</protein>
<evidence type="ECO:0000256" key="1">
    <source>
        <dbReference type="SAM" id="MobiDB-lite"/>
    </source>
</evidence>
<comment type="caution">
    <text evidence="3">The sequence shown here is derived from an EMBL/GenBank/DDBJ whole genome shotgun (WGS) entry which is preliminary data.</text>
</comment>
<dbReference type="Proteomes" id="UP000601435">
    <property type="component" value="Unassembled WGS sequence"/>
</dbReference>
<feature type="transmembrane region" description="Helical" evidence="2">
    <location>
        <begin position="53"/>
        <end position="73"/>
    </location>
</feature>